<dbReference type="Pfam" id="PF00005">
    <property type="entry name" value="ABC_tran"/>
    <property type="match status" value="1"/>
</dbReference>
<feature type="transmembrane region" description="Helical" evidence="8">
    <location>
        <begin position="362"/>
        <end position="380"/>
    </location>
</feature>
<dbReference type="SUPFAM" id="SSF52540">
    <property type="entry name" value="P-loop containing nucleoside triphosphate hydrolases"/>
    <property type="match status" value="1"/>
</dbReference>
<feature type="transmembrane region" description="Helical" evidence="8">
    <location>
        <begin position="442"/>
        <end position="467"/>
    </location>
</feature>
<dbReference type="PROSITE" id="PS50893">
    <property type="entry name" value="ABC_TRANSPORTER_2"/>
    <property type="match status" value="1"/>
</dbReference>
<feature type="transmembrane region" description="Helical" evidence="8">
    <location>
        <begin position="473"/>
        <end position="495"/>
    </location>
</feature>
<reference evidence="10" key="1">
    <citation type="submission" date="2020-06" db="EMBL/GenBank/DDBJ databases">
        <authorList>
            <consortium name="Plant Systems Biology data submission"/>
        </authorList>
    </citation>
    <scope>NUCLEOTIDE SEQUENCE</scope>
    <source>
        <strain evidence="10">D6</strain>
    </source>
</reference>
<evidence type="ECO:0000256" key="5">
    <source>
        <dbReference type="ARBA" id="ARBA00022840"/>
    </source>
</evidence>
<protein>
    <submittedName>
        <fullName evidence="10">White-brown complex homolog protein 30</fullName>
    </submittedName>
</protein>
<dbReference type="GO" id="GO:0005524">
    <property type="term" value="F:ATP binding"/>
    <property type="evidence" value="ECO:0007669"/>
    <property type="project" value="UniProtKB-KW"/>
</dbReference>
<dbReference type="PANTHER" id="PTHR48041">
    <property type="entry name" value="ABC TRANSPORTER G FAMILY MEMBER 28"/>
    <property type="match status" value="1"/>
</dbReference>
<dbReference type="GO" id="GO:0140359">
    <property type="term" value="F:ABC-type transporter activity"/>
    <property type="evidence" value="ECO:0007669"/>
    <property type="project" value="InterPro"/>
</dbReference>
<sequence length="971" mass="108214">MNTQKNNQKPTIDPFAHRPGHTLTWENLEMQVKSKKNGEDTTILRKVSGEANPGELCCIIGQSGSGKTSLLQYLAGRAEPSRQVQIKGNIYLDGKVVDPRSQKLQSKVAYTEQHDTLLATATPREAIYFSARLRLPRSIRDREIEELTNKILKQLRLSKVADSLIGGEHFRGLSGGEMRRVSLGVQLVVCPSIVFLDEVTSGLDSRNAATVMQICKDVAQAGASILVVLHQPSSEIFSLMDKLILLERGRCMYRGKASKAVEYFASMGPGFELPNQYNPAEWLLKVALEESEKVPGESVFFSKDLHFEEESSMMTSDAGRTEASASTAASITEVAATATMSTQLSQQLQRDVRTLHRDGNGMLMRFGMILGSSALSAITFTGVGKDSLQNPASFSSHVGAIFFLLLGTTLILQLTLFDFIGVRDLYIKEIRTNHYNMFTFGLTKFGLDLCLILLQAALVVLITYWALALNIRLWYFIMIMFALTMVNVSMSYLLGSLPKDPRIAKEFIALIILPQLLFSGFFVNPDSLPVWISWLTYLMPTTYAFRLFLADEFSQCVDFSPVERQLVNCIQALVNTEQTDLGGVALFSQEHVESIATDDFTITVAETGEFGKYTGAVEYLGLISPAEDSFVLSEPCEVAGTRALFFYPSPEENQCSFVYTALQQASLNQKYRRDEYNDESYGHFFLGSKFSFTYADDLQSTWVSRLDVFTPQALYEDFIEPQVDPTKVSSEICQTMQNFCPSTWENNGFAAQDDCISKMSQLPTTTVNSRGQTVLDGNSTGCRTLHTALVLKDRNHCSHLSFIPEEDPNGNTKCSESYNRHADDLFTPEVYAKFMMAAEDLGFNATDINGAIRTVKEKETCRQPTDPIEEASFRHLPLPTNYFCAQYLQSQDAAGSNDTVYWIVLVSMLVFLRFASLVALKSRAFNQMPGADVFHQCCAPKEGKDEGQDMARVVEEIATVEHERALETAEV</sequence>
<proteinExistence type="predicted"/>
<feature type="domain" description="ABC transporter" evidence="9">
    <location>
        <begin position="23"/>
        <end position="273"/>
    </location>
</feature>
<evidence type="ECO:0000256" key="6">
    <source>
        <dbReference type="ARBA" id="ARBA00022989"/>
    </source>
</evidence>
<dbReference type="Gene3D" id="3.40.50.300">
    <property type="entry name" value="P-loop containing nucleotide triphosphate hydrolases"/>
    <property type="match status" value="1"/>
</dbReference>
<dbReference type="Pfam" id="PF01061">
    <property type="entry name" value="ABC2_membrane"/>
    <property type="match status" value="1"/>
</dbReference>
<evidence type="ECO:0000256" key="1">
    <source>
        <dbReference type="ARBA" id="ARBA00004141"/>
    </source>
</evidence>
<keyword evidence="3 8" id="KW-0812">Transmembrane</keyword>
<dbReference type="PANTHER" id="PTHR48041:SF139">
    <property type="entry name" value="PROTEIN SCARLET"/>
    <property type="match status" value="1"/>
</dbReference>
<keyword evidence="7 8" id="KW-0472">Membrane</keyword>
<dbReference type="EMBL" id="CAICTM010000672">
    <property type="protein sequence ID" value="CAB9514774.1"/>
    <property type="molecule type" value="Genomic_DNA"/>
</dbReference>
<organism evidence="10 11">
    <name type="scientific">Seminavis robusta</name>
    <dbReference type="NCBI Taxonomy" id="568900"/>
    <lineage>
        <taxon>Eukaryota</taxon>
        <taxon>Sar</taxon>
        <taxon>Stramenopiles</taxon>
        <taxon>Ochrophyta</taxon>
        <taxon>Bacillariophyta</taxon>
        <taxon>Bacillariophyceae</taxon>
        <taxon>Bacillariophycidae</taxon>
        <taxon>Naviculales</taxon>
        <taxon>Naviculaceae</taxon>
        <taxon>Seminavis</taxon>
    </lineage>
</organism>
<dbReference type="GO" id="GO:0016887">
    <property type="term" value="F:ATP hydrolysis activity"/>
    <property type="evidence" value="ECO:0007669"/>
    <property type="project" value="InterPro"/>
</dbReference>
<evidence type="ECO:0000256" key="4">
    <source>
        <dbReference type="ARBA" id="ARBA00022741"/>
    </source>
</evidence>
<dbReference type="InterPro" id="IPR050352">
    <property type="entry name" value="ABCG_transporters"/>
</dbReference>
<dbReference type="SMART" id="SM00382">
    <property type="entry name" value="AAA"/>
    <property type="match status" value="1"/>
</dbReference>
<dbReference type="OrthoDB" id="190880at2759"/>
<comment type="subcellular location">
    <subcellularLocation>
        <location evidence="1">Membrane</location>
        <topology evidence="1">Multi-pass membrane protein</topology>
    </subcellularLocation>
</comment>
<dbReference type="AlphaFoldDB" id="A0A9N8EAE4"/>
<keyword evidence="11" id="KW-1185">Reference proteome</keyword>
<keyword evidence="2" id="KW-0813">Transport</keyword>
<dbReference type="InterPro" id="IPR003439">
    <property type="entry name" value="ABC_transporter-like_ATP-bd"/>
</dbReference>
<evidence type="ECO:0000256" key="3">
    <source>
        <dbReference type="ARBA" id="ARBA00022692"/>
    </source>
</evidence>
<dbReference type="InterPro" id="IPR027417">
    <property type="entry name" value="P-loop_NTPase"/>
</dbReference>
<evidence type="ECO:0000313" key="11">
    <source>
        <dbReference type="Proteomes" id="UP001153069"/>
    </source>
</evidence>
<dbReference type="Proteomes" id="UP001153069">
    <property type="component" value="Unassembled WGS sequence"/>
</dbReference>
<name>A0A9N8EAE4_9STRA</name>
<dbReference type="InterPro" id="IPR043926">
    <property type="entry name" value="ABCG_dom"/>
</dbReference>
<evidence type="ECO:0000259" key="9">
    <source>
        <dbReference type="PROSITE" id="PS50893"/>
    </source>
</evidence>
<dbReference type="InterPro" id="IPR013525">
    <property type="entry name" value="ABC2_TM"/>
</dbReference>
<gene>
    <name evidence="10" type="ORF">SEMRO_673_G185260.1</name>
</gene>
<evidence type="ECO:0000256" key="2">
    <source>
        <dbReference type="ARBA" id="ARBA00022448"/>
    </source>
</evidence>
<dbReference type="PROSITE" id="PS00211">
    <property type="entry name" value="ABC_TRANSPORTER_1"/>
    <property type="match status" value="1"/>
</dbReference>
<evidence type="ECO:0000256" key="7">
    <source>
        <dbReference type="ARBA" id="ARBA00023136"/>
    </source>
</evidence>
<comment type="caution">
    <text evidence="10">The sequence shown here is derived from an EMBL/GenBank/DDBJ whole genome shotgun (WGS) entry which is preliminary data.</text>
</comment>
<dbReference type="InterPro" id="IPR017871">
    <property type="entry name" value="ABC_transporter-like_CS"/>
</dbReference>
<evidence type="ECO:0000313" key="10">
    <source>
        <dbReference type="EMBL" id="CAB9514774.1"/>
    </source>
</evidence>
<dbReference type="GO" id="GO:0016020">
    <property type="term" value="C:membrane"/>
    <property type="evidence" value="ECO:0007669"/>
    <property type="project" value="UniProtKB-SubCell"/>
</dbReference>
<accession>A0A9N8EAE4</accession>
<dbReference type="InterPro" id="IPR003593">
    <property type="entry name" value="AAA+_ATPase"/>
</dbReference>
<keyword evidence="5" id="KW-0067">ATP-binding</keyword>
<feature type="transmembrane region" description="Helical" evidence="8">
    <location>
        <begin position="400"/>
        <end position="421"/>
    </location>
</feature>
<keyword evidence="4" id="KW-0547">Nucleotide-binding</keyword>
<keyword evidence="6 8" id="KW-1133">Transmembrane helix</keyword>
<evidence type="ECO:0000256" key="8">
    <source>
        <dbReference type="SAM" id="Phobius"/>
    </source>
</evidence>
<dbReference type="Pfam" id="PF19055">
    <property type="entry name" value="ABC2_membrane_7"/>
    <property type="match status" value="1"/>
</dbReference>